<feature type="domain" description="Rhodanese" evidence="1">
    <location>
        <begin position="30"/>
        <end position="121"/>
    </location>
</feature>
<dbReference type="InterPro" id="IPR036873">
    <property type="entry name" value="Rhodanese-like_dom_sf"/>
</dbReference>
<dbReference type="GO" id="GO:0004792">
    <property type="term" value="F:thiosulfate-cyanide sulfurtransferase activity"/>
    <property type="evidence" value="ECO:0007669"/>
    <property type="project" value="UniProtKB-EC"/>
</dbReference>
<dbReference type="EMBL" id="CDOD01000034">
    <property type="protein sequence ID" value="CEN37176.1"/>
    <property type="molecule type" value="Genomic_DNA"/>
</dbReference>
<evidence type="ECO:0000313" key="3">
    <source>
        <dbReference type="Proteomes" id="UP000038055"/>
    </source>
</evidence>
<dbReference type="Gene3D" id="3.40.250.10">
    <property type="entry name" value="Rhodanese-like domain"/>
    <property type="match status" value="1"/>
</dbReference>
<dbReference type="PANTHER" id="PTHR45431">
    <property type="entry name" value="RHODANESE-LIKE DOMAIN-CONTAINING PROTEIN 15, CHLOROPLASTIC"/>
    <property type="match status" value="1"/>
</dbReference>
<dbReference type="SUPFAM" id="SSF52821">
    <property type="entry name" value="Rhodanese/Cell cycle control phosphatase"/>
    <property type="match status" value="1"/>
</dbReference>
<protein>
    <submittedName>
        <fullName evidence="2">Putative Thiosulfate sulfurtransferase</fullName>
        <ecNumber evidence="2">2.8.1.1</ecNumber>
    </submittedName>
</protein>
<dbReference type="Proteomes" id="UP000038055">
    <property type="component" value="Unassembled WGS sequence"/>
</dbReference>
<gene>
    <name evidence="2" type="ORF">CCYN2B_40031</name>
</gene>
<dbReference type="InterPro" id="IPR052367">
    <property type="entry name" value="Thiosulfate_ST/Rhodanese-like"/>
</dbReference>
<dbReference type="Pfam" id="PF00581">
    <property type="entry name" value="Rhodanese"/>
    <property type="match status" value="1"/>
</dbReference>
<organism evidence="2 3">
    <name type="scientific">Capnocytophaga cynodegmi</name>
    <dbReference type="NCBI Taxonomy" id="28189"/>
    <lineage>
        <taxon>Bacteria</taxon>
        <taxon>Pseudomonadati</taxon>
        <taxon>Bacteroidota</taxon>
        <taxon>Flavobacteriia</taxon>
        <taxon>Flavobacteriales</taxon>
        <taxon>Flavobacteriaceae</taxon>
        <taxon>Capnocytophaga</taxon>
    </lineage>
</organism>
<name>A0A0B7HBY3_9FLAO</name>
<accession>A0A0B7HBY3</accession>
<dbReference type="eggNOG" id="COG0607">
    <property type="taxonomic scope" value="Bacteria"/>
</dbReference>
<evidence type="ECO:0000313" key="2">
    <source>
        <dbReference type="EMBL" id="CEN37176.1"/>
    </source>
</evidence>
<dbReference type="EC" id="2.8.1.1" evidence="2"/>
<evidence type="ECO:0000259" key="1">
    <source>
        <dbReference type="PROSITE" id="PS50206"/>
    </source>
</evidence>
<sequence>MKRVFILMMGLSSCQSGDSSKHIAMEKYEPSSEGVLVDIRTPEEFSEGHLENAVNINFFDEDFVSNFEKEFDRNDTIYIHCKSGGRSTKAVQILEGKGYKNLIHLDGGILRWLEAGKPVEK</sequence>
<dbReference type="CDD" id="cd00158">
    <property type="entry name" value="RHOD"/>
    <property type="match status" value="1"/>
</dbReference>
<proteinExistence type="predicted"/>
<reference evidence="3" key="1">
    <citation type="submission" date="2015-01" db="EMBL/GenBank/DDBJ databases">
        <authorList>
            <person name="MANFREDI Pablo"/>
        </authorList>
    </citation>
    <scope>NUCLEOTIDE SEQUENCE [LARGE SCALE GENOMIC DNA]</scope>
    <source>
        <strain evidence="3">Ccyn2B</strain>
    </source>
</reference>
<dbReference type="PROSITE" id="PS50206">
    <property type="entry name" value="RHODANESE_3"/>
    <property type="match status" value="1"/>
</dbReference>
<keyword evidence="2" id="KW-0808">Transferase</keyword>
<dbReference type="AlphaFoldDB" id="A0A0B7HBY3"/>
<dbReference type="InterPro" id="IPR001763">
    <property type="entry name" value="Rhodanese-like_dom"/>
</dbReference>
<dbReference type="PANTHER" id="PTHR45431:SF3">
    <property type="entry name" value="RHODANESE-LIKE DOMAIN-CONTAINING PROTEIN 15, CHLOROPLASTIC"/>
    <property type="match status" value="1"/>
</dbReference>
<dbReference type="RefSeq" id="WP_041992972.1">
    <property type="nucleotide sequence ID" value="NZ_CDOD01000034.1"/>
</dbReference>
<dbReference type="STRING" id="28189.CCYN74_70032"/>
<keyword evidence="3" id="KW-1185">Reference proteome</keyword>
<dbReference type="SMART" id="SM00450">
    <property type="entry name" value="RHOD"/>
    <property type="match status" value="1"/>
</dbReference>